<name>Q0CB42_ASPTN</name>
<organism evidence="6 7">
    <name type="scientific">Aspergillus terreus (strain NIH 2624 / FGSC A1156)</name>
    <dbReference type="NCBI Taxonomy" id="341663"/>
    <lineage>
        <taxon>Eukaryota</taxon>
        <taxon>Fungi</taxon>
        <taxon>Dikarya</taxon>
        <taxon>Ascomycota</taxon>
        <taxon>Pezizomycotina</taxon>
        <taxon>Eurotiomycetes</taxon>
        <taxon>Eurotiomycetidae</taxon>
        <taxon>Eurotiales</taxon>
        <taxon>Aspergillaceae</taxon>
        <taxon>Aspergillus</taxon>
        <taxon>Aspergillus subgen. Circumdati</taxon>
    </lineage>
</organism>
<keyword evidence="3" id="KW-0496">Mitochondrion</keyword>
<accession>Q0CB42</accession>
<protein>
    <recommendedName>
        <fullName evidence="4">ATPase inhibitor, mitochondrial</fullName>
    </recommendedName>
</protein>
<evidence type="ECO:0000256" key="4">
    <source>
        <dbReference type="RuleBase" id="RU368087"/>
    </source>
</evidence>
<comment type="function">
    <text evidence="4">Inhibits the enzyme activity of ATPase.</text>
</comment>
<evidence type="ECO:0000256" key="1">
    <source>
        <dbReference type="ARBA" id="ARBA00004173"/>
    </source>
</evidence>
<evidence type="ECO:0000313" key="7">
    <source>
        <dbReference type="Proteomes" id="UP000007963"/>
    </source>
</evidence>
<comment type="subcellular location">
    <subcellularLocation>
        <location evidence="1">Mitochondrion</location>
    </subcellularLocation>
</comment>
<dbReference type="InterPro" id="IPR007648">
    <property type="entry name" value="ATPase_inhibitor_mt"/>
</dbReference>
<feature type="region of interest" description="Disordered" evidence="5">
    <location>
        <begin position="31"/>
        <end position="63"/>
    </location>
</feature>
<dbReference type="RefSeq" id="XP_001217714.1">
    <property type="nucleotide sequence ID" value="XM_001217713.1"/>
</dbReference>
<evidence type="ECO:0000313" key="6">
    <source>
        <dbReference type="EMBL" id="EAU30229.1"/>
    </source>
</evidence>
<dbReference type="HOGENOM" id="CLU_2014801_0_0_1"/>
<comment type="similarity">
    <text evidence="2 4">Belongs to the ATPase inhibitor family.</text>
</comment>
<reference evidence="7" key="1">
    <citation type="submission" date="2005-09" db="EMBL/GenBank/DDBJ databases">
        <title>Annotation of the Aspergillus terreus NIH2624 genome.</title>
        <authorList>
            <person name="Birren B.W."/>
            <person name="Lander E.S."/>
            <person name="Galagan J.E."/>
            <person name="Nusbaum C."/>
            <person name="Devon K."/>
            <person name="Henn M."/>
            <person name="Ma L.-J."/>
            <person name="Jaffe D.B."/>
            <person name="Butler J."/>
            <person name="Alvarez P."/>
            <person name="Gnerre S."/>
            <person name="Grabherr M."/>
            <person name="Kleber M."/>
            <person name="Mauceli E.W."/>
            <person name="Brockman W."/>
            <person name="Rounsley S."/>
            <person name="Young S.K."/>
            <person name="LaButti K."/>
            <person name="Pushparaj V."/>
            <person name="DeCaprio D."/>
            <person name="Crawford M."/>
            <person name="Koehrsen M."/>
            <person name="Engels R."/>
            <person name="Montgomery P."/>
            <person name="Pearson M."/>
            <person name="Howarth C."/>
            <person name="Larson L."/>
            <person name="Luoma S."/>
            <person name="White J."/>
            <person name="Alvarado L."/>
            <person name="Kodira C.D."/>
            <person name="Zeng Q."/>
            <person name="Oleary S."/>
            <person name="Yandava C."/>
            <person name="Denning D.W."/>
            <person name="Nierman W.C."/>
            <person name="Milne T."/>
            <person name="Madden K."/>
        </authorList>
    </citation>
    <scope>NUCLEOTIDE SEQUENCE [LARGE SCALE GENOMIC DNA]</scope>
    <source>
        <strain evidence="7">NIH 2624 / FGSC A1156</strain>
    </source>
</reference>
<dbReference type="OMA" id="LANEWMH"/>
<evidence type="ECO:0000256" key="2">
    <source>
        <dbReference type="ARBA" id="ARBA00010901"/>
    </source>
</evidence>
<dbReference type="OrthoDB" id="5532350at2759"/>
<dbReference type="AlphaFoldDB" id="Q0CB42"/>
<dbReference type="GO" id="GO:0005739">
    <property type="term" value="C:mitochondrion"/>
    <property type="evidence" value="ECO:0007669"/>
    <property type="project" value="UniProtKB-SubCell"/>
</dbReference>
<dbReference type="STRING" id="341663.Q0CB42"/>
<gene>
    <name evidence="6" type="ORF">ATEG_09092</name>
</gene>
<dbReference type="GeneID" id="4353758"/>
<dbReference type="Pfam" id="PF04568">
    <property type="entry name" value="IATP"/>
    <property type="match status" value="1"/>
</dbReference>
<evidence type="ECO:0000256" key="5">
    <source>
        <dbReference type="SAM" id="MobiDB-lite"/>
    </source>
</evidence>
<dbReference type="Proteomes" id="UP000007963">
    <property type="component" value="Unassembled WGS sequence"/>
</dbReference>
<dbReference type="VEuPathDB" id="FungiDB:ATEG_09092"/>
<proteinExistence type="inferred from homology"/>
<dbReference type="EMBL" id="CH476607">
    <property type="protein sequence ID" value="EAU30229.1"/>
    <property type="molecule type" value="Genomic_DNA"/>
</dbReference>
<dbReference type="GO" id="GO:0042030">
    <property type="term" value="F:ATPase inhibitor activity"/>
    <property type="evidence" value="ECO:0007669"/>
    <property type="project" value="InterPro"/>
</dbReference>
<evidence type="ECO:0000256" key="3">
    <source>
        <dbReference type="ARBA" id="ARBA00023128"/>
    </source>
</evidence>
<sequence>MFIEASRPLVRASGNARRSRSFSIAVPARKEGDMWSPKPRGFLAEKNTPTTREPRRESLSSENYLLKAQQAEQLRTLRYKMHQHRQHLDELDRFITSPESLKYSAYSAMHQGSQGPSYTFREF</sequence>